<dbReference type="InterPro" id="IPR027417">
    <property type="entry name" value="P-loop_NTPase"/>
</dbReference>
<dbReference type="STRING" id="1121439.dsat_1309"/>
<dbReference type="InterPro" id="IPR003593">
    <property type="entry name" value="AAA+_ATPase"/>
</dbReference>
<dbReference type="InterPro" id="IPR011006">
    <property type="entry name" value="CheY-like_superfamily"/>
</dbReference>
<dbReference type="Pfam" id="PF00158">
    <property type="entry name" value="Sigma54_activat"/>
    <property type="match status" value="1"/>
</dbReference>
<dbReference type="InterPro" id="IPR002078">
    <property type="entry name" value="Sigma_54_int"/>
</dbReference>
<keyword evidence="2" id="KW-0067">ATP-binding</keyword>
<dbReference type="SUPFAM" id="SSF46689">
    <property type="entry name" value="Homeodomain-like"/>
    <property type="match status" value="1"/>
</dbReference>
<dbReference type="AlphaFoldDB" id="S7T0I2"/>
<dbReference type="PROSITE" id="PS00688">
    <property type="entry name" value="SIGMA54_INTERACT_3"/>
    <property type="match status" value="1"/>
</dbReference>
<dbReference type="Gene3D" id="3.40.50.300">
    <property type="entry name" value="P-loop containing nucleotide triphosphate hydrolases"/>
    <property type="match status" value="1"/>
</dbReference>
<dbReference type="SUPFAM" id="SSF52540">
    <property type="entry name" value="P-loop containing nucleoside triphosphate hydrolases"/>
    <property type="match status" value="1"/>
</dbReference>
<dbReference type="FunFam" id="3.40.50.300:FF:000006">
    <property type="entry name" value="DNA-binding transcriptional regulator NtrC"/>
    <property type="match status" value="1"/>
</dbReference>
<dbReference type="SMART" id="SM00382">
    <property type="entry name" value="AAA"/>
    <property type="match status" value="1"/>
</dbReference>
<evidence type="ECO:0000256" key="2">
    <source>
        <dbReference type="ARBA" id="ARBA00022840"/>
    </source>
</evidence>
<comment type="caution">
    <text evidence="8">The sequence shown here is derived from an EMBL/GenBank/DDBJ whole genome shotgun (WGS) entry which is preliminary data.</text>
</comment>
<dbReference type="InterPro" id="IPR001789">
    <property type="entry name" value="Sig_transdc_resp-reg_receiver"/>
</dbReference>
<evidence type="ECO:0000256" key="3">
    <source>
        <dbReference type="ARBA" id="ARBA00023015"/>
    </source>
</evidence>
<evidence type="ECO:0000256" key="4">
    <source>
        <dbReference type="ARBA" id="ARBA00023163"/>
    </source>
</evidence>
<evidence type="ECO:0000259" key="6">
    <source>
        <dbReference type="PROSITE" id="PS50045"/>
    </source>
</evidence>
<dbReference type="PANTHER" id="PTHR32071:SF113">
    <property type="entry name" value="ALGINATE BIOSYNTHESIS TRANSCRIPTIONAL REGULATORY PROTEIN ALGB"/>
    <property type="match status" value="1"/>
</dbReference>
<keyword evidence="3" id="KW-0805">Transcription regulation</keyword>
<accession>S7T0I2</accession>
<dbReference type="PROSITE" id="PS00675">
    <property type="entry name" value="SIGMA54_INTERACT_1"/>
    <property type="match status" value="1"/>
</dbReference>
<dbReference type="Gene3D" id="1.10.8.60">
    <property type="match status" value="1"/>
</dbReference>
<keyword evidence="4" id="KW-0804">Transcription</keyword>
<feature type="domain" description="Response regulatory" evidence="7">
    <location>
        <begin position="1"/>
        <end position="89"/>
    </location>
</feature>
<dbReference type="GO" id="GO:0000160">
    <property type="term" value="P:phosphorelay signal transduction system"/>
    <property type="evidence" value="ECO:0007669"/>
    <property type="project" value="InterPro"/>
</dbReference>
<keyword evidence="9" id="KW-1185">Reference proteome</keyword>
<dbReference type="Proteomes" id="UP000014975">
    <property type="component" value="Unassembled WGS sequence"/>
</dbReference>
<evidence type="ECO:0000259" key="7">
    <source>
        <dbReference type="PROSITE" id="PS50110"/>
    </source>
</evidence>
<keyword evidence="1" id="KW-0547">Nucleotide-binding</keyword>
<evidence type="ECO:0000256" key="5">
    <source>
        <dbReference type="PROSITE-ProRule" id="PRU00169"/>
    </source>
</evidence>
<dbReference type="Pfam" id="PF25601">
    <property type="entry name" value="AAA_lid_14"/>
    <property type="match status" value="1"/>
</dbReference>
<dbReference type="PROSITE" id="PS50110">
    <property type="entry name" value="RESPONSE_REGULATORY"/>
    <property type="match status" value="1"/>
</dbReference>
<evidence type="ECO:0000256" key="1">
    <source>
        <dbReference type="ARBA" id="ARBA00022741"/>
    </source>
</evidence>
<dbReference type="InterPro" id="IPR009057">
    <property type="entry name" value="Homeodomain-like_sf"/>
</dbReference>
<name>S7T0I2_9BACT</name>
<dbReference type="SUPFAM" id="SSF52172">
    <property type="entry name" value="CheY-like"/>
    <property type="match status" value="1"/>
</dbReference>
<protein>
    <submittedName>
        <fullName evidence="8">Putative two component, sigma54 specific, transcriptional regulator</fullName>
    </submittedName>
</protein>
<dbReference type="PANTHER" id="PTHR32071">
    <property type="entry name" value="TRANSCRIPTIONAL REGULATORY PROTEIN"/>
    <property type="match status" value="1"/>
</dbReference>
<feature type="domain" description="Sigma-54 factor interaction" evidence="6">
    <location>
        <begin position="109"/>
        <end position="338"/>
    </location>
</feature>
<organism evidence="8 9">
    <name type="scientific">Alkalidesulfovibrio alkalitolerans DSM 16529</name>
    <dbReference type="NCBI Taxonomy" id="1121439"/>
    <lineage>
        <taxon>Bacteria</taxon>
        <taxon>Pseudomonadati</taxon>
        <taxon>Thermodesulfobacteriota</taxon>
        <taxon>Desulfovibrionia</taxon>
        <taxon>Desulfovibrionales</taxon>
        <taxon>Desulfovibrionaceae</taxon>
        <taxon>Alkalidesulfovibrio</taxon>
    </lineage>
</organism>
<dbReference type="Pfam" id="PF00072">
    <property type="entry name" value="Response_reg"/>
    <property type="match status" value="1"/>
</dbReference>
<sequence length="448" mass="50872">MYSRCLGEANQIIDSACFDIVFLDVSLPDGNGLDFISRVLNTSCKPEVAVISASGDTESASRALRAGAWDYLLKPIKFRELQTFIERTLRLRDSKNLLRSKAQFDRGSIVGNSPLLEHCLDQMALAAQSDANVLIIGETGTGKELFAQAIHENSPRSKEEFIVVDCTNLPRTLAESLLFGHEKGSFTGAHEAREGLFKQANGGAIFLDEIGDLDLDIQKSFLRVLQEKRFRPISSKKEIASDFRVIAATNRDREHMIAQGQFRSDLYYRLRTHTICLPPLRERISDIPLLVEHYLDRIHRSHPGVRKRVSKDYMDVLMRYEWPGNVRELVNVIQSSVQNAMTEEVLNPYHFPIEIRMATLSRKMERASCDKDGCRNFESMIPLPGKGEPLPSFKEVRNAAIQSLERMYLEELYSACSGSIEKACKISKLSRARLYEILQKHNFSLKRK</sequence>
<dbReference type="GO" id="GO:0005524">
    <property type="term" value="F:ATP binding"/>
    <property type="evidence" value="ECO:0007669"/>
    <property type="project" value="UniProtKB-KW"/>
</dbReference>
<dbReference type="EMBL" id="ATHI01000031">
    <property type="protein sequence ID" value="EPR30587.1"/>
    <property type="molecule type" value="Genomic_DNA"/>
</dbReference>
<keyword evidence="5" id="KW-0597">Phosphoprotein</keyword>
<dbReference type="Gene3D" id="3.40.50.2300">
    <property type="match status" value="1"/>
</dbReference>
<evidence type="ECO:0000313" key="9">
    <source>
        <dbReference type="Proteomes" id="UP000014975"/>
    </source>
</evidence>
<dbReference type="PATRIC" id="fig|1121439.3.peg.2692"/>
<dbReference type="InterPro" id="IPR058031">
    <property type="entry name" value="AAA_lid_NorR"/>
</dbReference>
<proteinExistence type="predicted"/>
<dbReference type="GO" id="GO:0006355">
    <property type="term" value="P:regulation of DNA-templated transcription"/>
    <property type="evidence" value="ECO:0007669"/>
    <property type="project" value="InterPro"/>
</dbReference>
<dbReference type="eggNOG" id="COG2204">
    <property type="taxonomic scope" value="Bacteria"/>
</dbReference>
<dbReference type="Gene3D" id="1.10.10.60">
    <property type="entry name" value="Homeodomain-like"/>
    <property type="match status" value="1"/>
</dbReference>
<evidence type="ECO:0000313" key="8">
    <source>
        <dbReference type="EMBL" id="EPR30587.1"/>
    </source>
</evidence>
<dbReference type="PROSITE" id="PS50045">
    <property type="entry name" value="SIGMA54_INTERACT_4"/>
    <property type="match status" value="1"/>
</dbReference>
<feature type="modified residue" description="4-aspartylphosphate" evidence="5">
    <location>
        <position position="24"/>
    </location>
</feature>
<dbReference type="InterPro" id="IPR025662">
    <property type="entry name" value="Sigma_54_int_dom_ATP-bd_1"/>
</dbReference>
<reference evidence="8 9" key="1">
    <citation type="journal article" date="2013" name="Genome Announc.">
        <title>Draft genome sequences for three mercury-methylating, sulfate-reducing bacteria.</title>
        <authorList>
            <person name="Brown S.D."/>
            <person name="Hurt R.A.Jr."/>
            <person name="Gilmour C.C."/>
            <person name="Elias D.A."/>
        </authorList>
    </citation>
    <scope>NUCLEOTIDE SEQUENCE [LARGE SCALE GENOMIC DNA]</scope>
    <source>
        <strain evidence="8 9">DSM 16529</strain>
    </source>
</reference>
<gene>
    <name evidence="8" type="ORF">dsat_1309</name>
</gene>
<dbReference type="InterPro" id="IPR025944">
    <property type="entry name" value="Sigma_54_int_dom_CS"/>
</dbReference>
<dbReference type="CDD" id="cd00009">
    <property type="entry name" value="AAA"/>
    <property type="match status" value="1"/>
</dbReference>